<protein>
    <recommendedName>
        <fullName evidence="4">Protein TsetseEP domain-containing protein</fullName>
    </recommendedName>
</protein>
<reference evidence="2" key="1">
    <citation type="submission" date="2020-05" db="UniProtKB">
        <authorList>
            <consortium name="EnsemblMetazoa"/>
        </authorList>
    </citation>
    <scope>IDENTIFICATION</scope>
    <source>
        <strain evidence="2">USDA</strain>
    </source>
</reference>
<dbReference type="AlphaFoldDB" id="A0A1I8PDD4"/>
<feature type="chain" id="PRO_5009326429" description="Protein TsetseEP domain-containing protein" evidence="1">
    <location>
        <begin position="26"/>
        <end position="209"/>
    </location>
</feature>
<evidence type="ECO:0000313" key="2">
    <source>
        <dbReference type="EnsemblMetazoa" id="SCAU007003-PA"/>
    </source>
</evidence>
<evidence type="ECO:0008006" key="4">
    <source>
        <dbReference type="Google" id="ProtNLM"/>
    </source>
</evidence>
<dbReference type="VEuPathDB" id="VectorBase:SCAU007003"/>
<organism evidence="2 3">
    <name type="scientific">Stomoxys calcitrans</name>
    <name type="common">Stable fly</name>
    <name type="synonym">Conops calcitrans</name>
    <dbReference type="NCBI Taxonomy" id="35570"/>
    <lineage>
        <taxon>Eukaryota</taxon>
        <taxon>Metazoa</taxon>
        <taxon>Ecdysozoa</taxon>
        <taxon>Arthropoda</taxon>
        <taxon>Hexapoda</taxon>
        <taxon>Insecta</taxon>
        <taxon>Pterygota</taxon>
        <taxon>Neoptera</taxon>
        <taxon>Endopterygota</taxon>
        <taxon>Diptera</taxon>
        <taxon>Brachycera</taxon>
        <taxon>Muscomorpha</taxon>
        <taxon>Muscoidea</taxon>
        <taxon>Muscidae</taxon>
        <taxon>Stomoxys</taxon>
    </lineage>
</organism>
<dbReference type="Proteomes" id="UP000095300">
    <property type="component" value="Unassembled WGS sequence"/>
</dbReference>
<dbReference type="EnsemblMetazoa" id="SCAU007003-RA">
    <property type="protein sequence ID" value="SCAU007003-PA"/>
    <property type="gene ID" value="SCAU007003"/>
</dbReference>
<keyword evidence="3" id="KW-1185">Reference proteome</keyword>
<gene>
    <name evidence="2" type="primary">106082882</name>
</gene>
<sequence length="209" mass="23509">MAKFNINLAYSALLCVAVAVNLAQALNDGYDLAVINGYLNAYEKQVLTMNCMERSCDPLALQKIVEIENEVEKDLKARSTLFETHEIESVKVLRAIEATVGKMLLAVPECHDLSYSCPSKSGAIQTEPNFLSEYSTITYDIIKYGRSCVNLNNVQEAIKILGDAVEYVEQENPNEPGNYFQRAMPARRFIANEYSKLCKGNPWVRHPIY</sequence>
<evidence type="ECO:0000313" key="3">
    <source>
        <dbReference type="Proteomes" id="UP000095300"/>
    </source>
</evidence>
<dbReference type="KEGG" id="scac:106082882"/>
<name>A0A1I8PDD4_STOCA</name>
<accession>A0A1I8PDD4</accession>
<feature type="signal peptide" evidence="1">
    <location>
        <begin position="1"/>
        <end position="25"/>
    </location>
</feature>
<keyword evidence="1" id="KW-0732">Signal</keyword>
<proteinExistence type="predicted"/>
<evidence type="ECO:0000256" key="1">
    <source>
        <dbReference type="SAM" id="SignalP"/>
    </source>
</evidence>